<proteinExistence type="predicted"/>
<organism evidence="2 3">
    <name type="scientific">Gardnerella swidsinskii</name>
    <dbReference type="NCBI Taxonomy" id="2792979"/>
    <lineage>
        <taxon>Bacteria</taxon>
        <taxon>Bacillati</taxon>
        <taxon>Actinomycetota</taxon>
        <taxon>Actinomycetes</taxon>
        <taxon>Bifidobacteriales</taxon>
        <taxon>Bifidobacteriaceae</taxon>
        <taxon>Gardnerella</taxon>
    </lineage>
</organism>
<comment type="caution">
    <text evidence="2">The sequence shown here is derived from an EMBL/GenBank/DDBJ whole genome shotgun (WGS) entry which is preliminary data.</text>
</comment>
<protein>
    <submittedName>
        <fullName evidence="2">Uncharacterized protein</fullName>
    </submittedName>
</protein>
<evidence type="ECO:0000313" key="3">
    <source>
        <dbReference type="Proteomes" id="UP000235293"/>
    </source>
</evidence>
<accession>A0A9X7FEZ7</accession>
<feature type="transmembrane region" description="Helical" evidence="1">
    <location>
        <begin position="37"/>
        <end position="59"/>
    </location>
</feature>
<dbReference type="EMBL" id="PNGY01000001">
    <property type="protein sequence ID" value="PMC54782.1"/>
    <property type="molecule type" value="Genomic_DNA"/>
</dbReference>
<evidence type="ECO:0000256" key="1">
    <source>
        <dbReference type="SAM" id="Phobius"/>
    </source>
</evidence>
<name>A0A9X7FEZ7_9BIFI</name>
<keyword evidence="1" id="KW-0812">Transmembrane</keyword>
<keyword evidence="1" id="KW-0472">Membrane</keyword>
<sequence length="104" mass="11497">MTWNYAEFSKEAKNAGGPEKFVDKIFDLGKDEGHKEMLPYIGGALAIGAIGSACIMKLIQYFKEKSDSPAELEAAKQEIIQGINEYNDSHPQENVIKDATEENS</sequence>
<evidence type="ECO:0000313" key="2">
    <source>
        <dbReference type="EMBL" id="PMC54782.1"/>
    </source>
</evidence>
<keyword evidence="1" id="KW-1133">Transmembrane helix</keyword>
<gene>
    <name evidence="2" type="ORF">CJ213_01180</name>
</gene>
<dbReference type="AlphaFoldDB" id="A0A9X7FEZ7"/>
<dbReference type="Proteomes" id="UP000235293">
    <property type="component" value="Unassembled WGS sequence"/>
</dbReference>
<dbReference type="RefSeq" id="WP_102155187.1">
    <property type="nucleotide sequence ID" value="NZ_PNGY01000001.1"/>
</dbReference>
<reference evidence="2 3" key="1">
    <citation type="submission" date="2017-09" db="EMBL/GenBank/DDBJ databases">
        <title>Bacterial strain isolated from the female urinary microbiota.</title>
        <authorList>
            <person name="Thomas-White K."/>
            <person name="Kumar N."/>
            <person name="Forster S."/>
            <person name="Putonti C."/>
            <person name="Lawley T."/>
            <person name="Wolfe A.J."/>
        </authorList>
    </citation>
    <scope>NUCLEOTIDE SEQUENCE [LARGE SCALE GENOMIC DNA]</scope>
    <source>
        <strain evidence="2 3">UMB0411</strain>
    </source>
</reference>